<organism evidence="3">
    <name type="scientific">marine sediment metagenome</name>
    <dbReference type="NCBI Taxonomy" id="412755"/>
    <lineage>
        <taxon>unclassified sequences</taxon>
        <taxon>metagenomes</taxon>
        <taxon>ecological metagenomes</taxon>
    </lineage>
</organism>
<dbReference type="GO" id="GO:0004775">
    <property type="term" value="F:succinate-CoA ligase (ADP-forming) activity"/>
    <property type="evidence" value="ECO:0007669"/>
    <property type="project" value="TreeGrafter"/>
</dbReference>
<dbReference type="SUPFAM" id="SSF52210">
    <property type="entry name" value="Succinyl-CoA synthetase domains"/>
    <property type="match status" value="1"/>
</dbReference>
<dbReference type="InterPro" id="IPR005811">
    <property type="entry name" value="SUCC_ACL_C"/>
</dbReference>
<evidence type="ECO:0000259" key="2">
    <source>
        <dbReference type="Pfam" id="PF00549"/>
    </source>
</evidence>
<dbReference type="AlphaFoldDB" id="X1UMW4"/>
<gene>
    <name evidence="3" type="ORF">S12H4_62448</name>
</gene>
<evidence type="ECO:0000256" key="1">
    <source>
        <dbReference type="ARBA" id="ARBA00022741"/>
    </source>
</evidence>
<dbReference type="Pfam" id="PF00549">
    <property type="entry name" value="Ligase_CoA"/>
    <property type="match status" value="1"/>
</dbReference>
<dbReference type="GO" id="GO:0006099">
    <property type="term" value="P:tricarboxylic acid cycle"/>
    <property type="evidence" value="ECO:0007669"/>
    <property type="project" value="TreeGrafter"/>
</dbReference>
<dbReference type="PANTHER" id="PTHR11117:SF2">
    <property type="entry name" value="SUCCINATE--COA LIGASE [ADP_GDP-FORMING] SUBUNIT ALPHA, MITOCHONDRIAL"/>
    <property type="match status" value="1"/>
</dbReference>
<name>X1UMW4_9ZZZZ</name>
<keyword evidence="1" id="KW-0547">Nucleotide-binding</keyword>
<evidence type="ECO:0000313" key="3">
    <source>
        <dbReference type="EMBL" id="GAJ18859.1"/>
    </source>
</evidence>
<dbReference type="GO" id="GO:0009361">
    <property type="term" value="C:succinate-CoA ligase complex (ADP-forming)"/>
    <property type="evidence" value="ECO:0007669"/>
    <property type="project" value="TreeGrafter"/>
</dbReference>
<dbReference type="InterPro" id="IPR033847">
    <property type="entry name" value="Citrt_syn/SCS-alpha_CS"/>
</dbReference>
<dbReference type="PANTHER" id="PTHR11117">
    <property type="entry name" value="SUCCINYL-COA LIGASE SUBUNIT ALPHA"/>
    <property type="match status" value="1"/>
</dbReference>
<feature type="non-terminal residue" evidence="3">
    <location>
        <position position="1"/>
    </location>
</feature>
<reference evidence="3" key="1">
    <citation type="journal article" date="2014" name="Front. Microbiol.">
        <title>High frequency of phylogenetically diverse reductive dehalogenase-homologous genes in deep subseafloor sedimentary metagenomes.</title>
        <authorList>
            <person name="Kawai M."/>
            <person name="Futagami T."/>
            <person name="Toyoda A."/>
            <person name="Takaki Y."/>
            <person name="Nishi S."/>
            <person name="Hori S."/>
            <person name="Arai W."/>
            <person name="Tsubouchi T."/>
            <person name="Morono Y."/>
            <person name="Uchiyama I."/>
            <person name="Ito T."/>
            <person name="Fujiyama A."/>
            <person name="Inagaki F."/>
            <person name="Takami H."/>
        </authorList>
    </citation>
    <scope>NUCLEOTIDE SEQUENCE</scope>
    <source>
        <strain evidence="3">Expedition CK06-06</strain>
    </source>
</reference>
<comment type="caution">
    <text evidence="3">The sequence shown here is derived from an EMBL/GenBank/DDBJ whole genome shotgun (WGS) entry which is preliminary data.</text>
</comment>
<feature type="domain" description="ATP-citrate synthase/succinyl-CoA ligase C-terminal" evidence="2">
    <location>
        <begin position="37"/>
        <end position="76"/>
    </location>
</feature>
<proteinExistence type="predicted"/>
<dbReference type="Gene3D" id="3.40.50.261">
    <property type="entry name" value="Succinyl-CoA synthetase domains"/>
    <property type="match status" value="1"/>
</dbReference>
<dbReference type="GO" id="GO:0004776">
    <property type="term" value="F:succinate-CoA ligase (GDP-forming) activity"/>
    <property type="evidence" value="ECO:0007669"/>
    <property type="project" value="TreeGrafter"/>
</dbReference>
<protein>
    <recommendedName>
        <fullName evidence="2">ATP-citrate synthase/succinyl-CoA ligase C-terminal domain-containing protein</fullName>
    </recommendedName>
</protein>
<dbReference type="PROSITE" id="PS01216">
    <property type="entry name" value="SUCCINYL_COA_LIG_1"/>
    <property type="match status" value="1"/>
</dbReference>
<feature type="non-terminal residue" evidence="3">
    <location>
        <position position="81"/>
    </location>
</feature>
<sequence length="81" mass="8561">HGITLLGPNTPGLLTPEESKIGVLATEYVKKGNIGVISRSGTLTVETCYYLLKEGFGQSTIVGLGGDPVVGSTFKDIYKLF</sequence>
<dbReference type="InterPro" id="IPR016102">
    <property type="entry name" value="Succinyl-CoA_synth-like"/>
</dbReference>
<dbReference type="EMBL" id="BARW01041905">
    <property type="protein sequence ID" value="GAJ18859.1"/>
    <property type="molecule type" value="Genomic_DNA"/>
</dbReference>
<accession>X1UMW4</accession>
<dbReference type="GO" id="GO:0000166">
    <property type="term" value="F:nucleotide binding"/>
    <property type="evidence" value="ECO:0007669"/>
    <property type="project" value="UniProtKB-KW"/>
</dbReference>